<comment type="caution">
    <text evidence="9">The sequence shown here is derived from an EMBL/GenBank/DDBJ whole genome shotgun (WGS) entry which is preliminary data.</text>
</comment>
<feature type="transmembrane region" description="Helical" evidence="8">
    <location>
        <begin position="228"/>
        <end position="246"/>
    </location>
</feature>
<dbReference type="PANTHER" id="PTHR30269">
    <property type="entry name" value="TRANSMEMBRANE PROTEIN YFCA"/>
    <property type="match status" value="1"/>
</dbReference>
<feature type="transmembrane region" description="Helical" evidence="8">
    <location>
        <begin position="135"/>
        <end position="163"/>
    </location>
</feature>
<sequence length="249" mass="26629">MLKLVFLALAGFFAAFIDAIAGGGGLISMPAYLMAGVSPHLSLGTNKFSSTMGAFTSSYNFAKSGLVNFKLIKILAPFTLVGSILGVKTVLLLDESFLNVLVLVLILAIGLYTIFSKNIGADDNFHGLNKKNLTLGIIFAFCLGFYDGFFGPGTGSFLVFGLIKIFKFDFLHSTANTKCLNFISNIAALITFALNNSINYKLGFVVAIFMVFGAKLGTKVAINKGSKIIKPIFITMSLAVAIKMLITLI</sequence>
<evidence type="ECO:0000313" key="10">
    <source>
        <dbReference type="Proteomes" id="UP000481872"/>
    </source>
</evidence>
<feature type="transmembrane region" description="Helical" evidence="8">
    <location>
        <begin position="71"/>
        <end position="90"/>
    </location>
</feature>
<protein>
    <recommendedName>
        <fullName evidence="8">Probable membrane transporter protein</fullName>
    </recommendedName>
</protein>
<keyword evidence="3" id="KW-0813">Transport</keyword>
<comment type="similarity">
    <text evidence="2 8">Belongs to the 4-toluene sulfonate uptake permease (TSUP) (TC 2.A.102) family.</text>
</comment>
<evidence type="ECO:0000256" key="8">
    <source>
        <dbReference type="RuleBase" id="RU363041"/>
    </source>
</evidence>
<dbReference type="InterPro" id="IPR052017">
    <property type="entry name" value="TSUP"/>
</dbReference>
<feature type="transmembrane region" description="Helical" evidence="8">
    <location>
        <begin position="97"/>
        <end position="115"/>
    </location>
</feature>
<dbReference type="Pfam" id="PF01925">
    <property type="entry name" value="TauE"/>
    <property type="match status" value="1"/>
</dbReference>
<evidence type="ECO:0000256" key="2">
    <source>
        <dbReference type="ARBA" id="ARBA00009142"/>
    </source>
</evidence>
<feature type="transmembrane region" description="Helical" evidence="8">
    <location>
        <begin position="200"/>
        <end position="216"/>
    </location>
</feature>
<dbReference type="InterPro" id="IPR002781">
    <property type="entry name" value="TM_pro_TauE-like"/>
</dbReference>
<evidence type="ECO:0000256" key="1">
    <source>
        <dbReference type="ARBA" id="ARBA00004651"/>
    </source>
</evidence>
<keyword evidence="5 8" id="KW-0812">Transmembrane</keyword>
<dbReference type="GO" id="GO:0005886">
    <property type="term" value="C:plasma membrane"/>
    <property type="evidence" value="ECO:0007669"/>
    <property type="project" value="UniProtKB-SubCell"/>
</dbReference>
<keyword evidence="4 8" id="KW-1003">Cell membrane</keyword>
<keyword evidence="10" id="KW-1185">Reference proteome</keyword>
<proteinExistence type="inferred from homology"/>
<evidence type="ECO:0000256" key="3">
    <source>
        <dbReference type="ARBA" id="ARBA00022448"/>
    </source>
</evidence>
<reference evidence="9 10" key="1">
    <citation type="submission" date="2020-02" db="EMBL/GenBank/DDBJ databases">
        <title>Genome assembly of a novel Clostridium senegalense strain.</title>
        <authorList>
            <person name="Gupta T.B."/>
            <person name="Jauregui R."/>
            <person name="Maclean P."/>
            <person name="Nawarathana A."/>
            <person name="Brightwell G."/>
        </authorList>
    </citation>
    <scope>NUCLEOTIDE SEQUENCE [LARGE SCALE GENOMIC DNA]</scope>
    <source>
        <strain evidence="9 10">AGRFS4</strain>
    </source>
</reference>
<gene>
    <name evidence="9" type="ORF">G3M99_08090</name>
</gene>
<keyword evidence="6 8" id="KW-1133">Transmembrane helix</keyword>
<evidence type="ECO:0000256" key="5">
    <source>
        <dbReference type="ARBA" id="ARBA00022692"/>
    </source>
</evidence>
<evidence type="ECO:0000256" key="7">
    <source>
        <dbReference type="ARBA" id="ARBA00023136"/>
    </source>
</evidence>
<name>A0A6M0H3L9_9CLOT</name>
<dbReference type="EMBL" id="JAAGPU010000012">
    <property type="protein sequence ID" value="NEU04814.1"/>
    <property type="molecule type" value="Genomic_DNA"/>
</dbReference>
<evidence type="ECO:0000313" key="9">
    <source>
        <dbReference type="EMBL" id="NEU04814.1"/>
    </source>
</evidence>
<dbReference type="PANTHER" id="PTHR30269:SF0">
    <property type="entry name" value="MEMBRANE TRANSPORTER PROTEIN YFCA-RELATED"/>
    <property type="match status" value="1"/>
</dbReference>
<comment type="subcellular location">
    <subcellularLocation>
        <location evidence="1 8">Cell membrane</location>
        <topology evidence="1 8">Multi-pass membrane protein</topology>
    </subcellularLocation>
</comment>
<accession>A0A6M0H3L9</accession>
<keyword evidence="7 8" id="KW-0472">Membrane</keyword>
<dbReference type="AlphaFoldDB" id="A0A6M0H3L9"/>
<evidence type="ECO:0000256" key="6">
    <source>
        <dbReference type="ARBA" id="ARBA00022989"/>
    </source>
</evidence>
<dbReference type="Proteomes" id="UP000481872">
    <property type="component" value="Unassembled WGS sequence"/>
</dbReference>
<dbReference type="RefSeq" id="WP_061996224.1">
    <property type="nucleotide sequence ID" value="NZ_JAAGPU010000012.1"/>
</dbReference>
<evidence type="ECO:0000256" key="4">
    <source>
        <dbReference type="ARBA" id="ARBA00022475"/>
    </source>
</evidence>
<organism evidence="9 10">
    <name type="scientific">Clostridium senegalense</name>
    <dbReference type="NCBI Taxonomy" id="1465809"/>
    <lineage>
        <taxon>Bacteria</taxon>
        <taxon>Bacillati</taxon>
        <taxon>Bacillota</taxon>
        <taxon>Clostridia</taxon>
        <taxon>Eubacteriales</taxon>
        <taxon>Clostridiaceae</taxon>
        <taxon>Clostridium</taxon>
    </lineage>
</organism>
<feature type="transmembrane region" description="Helical" evidence="8">
    <location>
        <begin position="175"/>
        <end position="194"/>
    </location>
</feature>